<gene>
    <name evidence="2" type="ORF">FB476_1788</name>
</gene>
<keyword evidence="3" id="KW-1185">Reference proteome</keyword>
<evidence type="ECO:0008006" key="4">
    <source>
        <dbReference type="Google" id="ProtNLM"/>
    </source>
</evidence>
<feature type="region of interest" description="Disordered" evidence="1">
    <location>
        <begin position="63"/>
        <end position="137"/>
    </location>
</feature>
<evidence type="ECO:0000313" key="2">
    <source>
        <dbReference type="EMBL" id="TQM96895.1"/>
    </source>
</evidence>
<evidence type="ECO:0000313" key="3">
    <source>
        <dbReference type="Proteomes" id="UP000315133"/>
    </source>
</evidence>
<dbReference type="EMBL" id="VFPU01000001">
    <property type="protein sequence ID" value="TQM96895.1"/>
    <property type="molecule type" value="Genomic_DNA"/>
</dbReference>
<reference evidence="2 3" key="1">
    <citation type="submission" date="2019-06" db="EMBL/GenBank/DDBJ databases">
        <title>Sequencing the genomes of 1000 actinobacteria strains.</title>
        <authorList>
            <person name="Klenk H.-P."/>
        </authorList>
    </citation>
    <scope>NUCLEOTIDE SEQUENCE [LARGE SCALE GENOMIC DNA]</scope>
    <source>
        <strain evidence="2 3">DSM 12362</strain>
    </source>
</reference>
<evidence type="ECO:0000256" key="1">
    <source>
        <dbReference type="SAM" id="MobiDB-lite"/>
    </source>
</evidence>
<protein>
    <recommendedName>
        <fullName evidence="4">Primosomal protein</fullName>
    </recommendedName>
</protein>
<dbReference type="AlphaFoldDB" id="A0A543KP99"/>
<accession>A0A543KP99</accession>
<organism evidence="2 3">
    <name type="scientific">Ornithinimicrobium humiphilum</name>
    <dbReference type="NCBI Taxonomy" id="125288"/>
    <lineage>
        <taxon>Bacteria</taxon>
        <taxon>Bacillati</taxon>
        <taxon>Actinomycetota</taxon>
        <taxon>Actinomycetes</taxon>
        <taxon>Micrococcales</taxon>
        <taxon>Ornithinimicrobiaceae</taxon>
        <taxon>Ornithinimicrobium</taxon>
    </lineage>
</organism>
<dbReference type="Proteomes" id="UP000315133">
    <property type="component" value="Unassembled WGS sequence"/>
</dbReference>
<proteinExistence type="predicted"/>
<feature type="compositionally biased region" description="Acidic residues" evidence="1">
    <location>
        <begin position="64"/>
        <end position="137"/>
    </location>
</feature>
<name>A0A543KP99_9MICO</name>
<comment type="caution">
    <text evidence="2">The sequence shown here is derived from an EMBL/GenBank/DDBJ whole genome shotgun (WGS) entry which is preliminary data.</text>
</comment>
<dbReference type="RefSeq" id="WP_202876941.1">
    <property type="nucleotide sequence ID" value="NZ_BAAAIL010000004.1"/>
</dbReference>
<sequence>MTSDPRAALSALVAALETHLETAAVRRGEDDPAVVEAYERVAEAFTAYDDALLDAYGEVTPLEVYDEDLVDEIDDEDDDEDDFEEEFEDDEDSDDVDDDLEDDDDTDDLEDDDEDETDDPYLGLDDEEFDVDESPRG</sequence>